<dbReference type="Pfam" id="PF00026">
    <property type="entry name" value="Asp"/>
    <property type="match status" value="1"/>
</dbReference>
<comment type="caution">
    <text evidence="12">The sequence shown here is derived from an EMBL/GenBank/DDBJ whole genome shotgun (WGS) entry which is preliminary data.</text>
</comment>
<keyword evidence="10" id="KW-0732">Signal</keyword>
<sequence>MFPLKACVFITLVGTVCSRSLLEDAPKDTPKFHKLGLKKMETASQAAKKEGALLQRKYGTLSYTGSDAVGLYNFEDAQYYAEIKVGTPGETFKVVMDTGSSNLWVPGHKCTSAACLLHKKYNPASSSTYVANGSAFSIQYGSGQLTGVFDTDDVTLGDFVIKGQSFAESTVEPGIAFVAGKFDGILGLAFSRISVGGQVPVFDNMVAQGLVSEPVFAFWLNRTSDLVSKTTTGGEITFGGLDASHYTGPITYVPLADENYWLFKVDSIESKGVFAKTTFATNTMAIADTGTSLLAGPKDEIKKIQQHIGAIPFLNGEYLVLCKLIPTMPNIEFVINGVTFTLEPKDYVLQIEGECLSGFMGIDLPAGNPVKYILGDVFLGKYYSVFDKGNKQVGFAESTSGAEQAVKAKTMTITL</sequence>
<gene>
    <name evidence="12" type="ORF">CYMTET_39534</name>
</gene>
<comment type="similarity">
    <text evidence="1 9">Belongs to the peptidase A1 family.</text>
</comment>
<feature type="disulfide bond" evidence="8">
    <location>
        <begin position="110"/>
        <end position="115"/>
    </location>
</feature>
<dbReference type="PRINTS" id="PR00792">
    <property type="entry name" value="PEPSIN"/>
</dbReference>
<dbReference type="InterPro" id="IPR001461">
    <property type="entry name" value="Aspartic_peptidase_A1"/>
</dbReference>
<dbReference type="PANTHER" id="PTHR47966">
    <property type="entry name" value="BETA-SITE APP-CLEAVING ENZYME, ISOFORM A-RELATED"/>
    <property type="match status" value="1"/>
</dbReference>
<feature type="signal peptide" evidence="10">
    <location>
        <begin position="1"/>
        <end position="18"/>
    </location>
</feature>
<proteinExistence type="inferred from homology"/>
<keyword evidence="3 9" id="KW-0064">Aspartyl protease</keyword>
<dbReference type="AlphaFoldDB" id="A0AAE0CB91"/>
<organism evidence="12 13">
    <name type="scientific">Cymbomonas tetramitiformis</name>
    <dbReference type="NCBI Taxonomy" id="36881"/>
    <lineage>
        <taxon>Eukaryota</taxon>
        <taxon>Viridiplantae</taxon>
        <taxon>Chlorophyta</taxon>
        <taxon>Pyramimonadophyceae</taxon>
        <taxon>Pyramimonadales</taxon>
        <taxon>Pyramimonadaceae</taxon>
        <taxon>Cymbomonas</taxon>
    </lineage>
</organism>
<accession>A0AAE0CB91</accession>
<feature type="active site" evidence="7">
    <location>
        <position position="97"/>
    </location>
</feature>
<dbReference type="PANTHER" id="PTHR47966:SF51">
    <property type="entry name" value="BETA-SITE APP-CLEAVING ENZYME, ISOFORM A-RELATED"/>
    <property type="match status" value="1"/>
</dbReference>
<dbReference type="PROSITE" id="PS00141">
    <property type="entry name" value="ASP_PROTEASE"/>
    <property type="match status" value="1"/>
</dbReference>
<evidence type="ECO:0000256" key="8">
    <source>
        <dbReference type="PIRSR" id="PIRSR601461-2"/>
    </source>
</evidence>
<evidence type="ECO:0000256" key="10">
    <source>
        <dbReference type="SAM" id="SignalP"/>
    </source>
</evidence>
<evidence type="ECO:0000256" key="6">
    <source>
        <dbReference type="ARBA" id="ARBA00023180"/>
    </source>
</evidence>
<keyword evidence="2 9" id="KW-0645">Protease</keyword>
<feature type="domain" description="Peptidase A1" evidence="11">
    <location>
        <begin position="79"/>
        <end position="396"/>
    </location>
</feature>
<name>A0AAE0CB91_9CHLO</name>
<evidence type="ECO:0000313" key="12">
    <source>
        <dbReference type="EMBL" id="KAK3251119.1"/>
    </source>
</evidence>
<dbReference type="Proteomes" id="UP001190700">
    <property type="component" value="Unassembled WGS sequence"/>
</dbReference>
<feature type="active site" evidence="7">
    <location>
        <position position="288"/>
    </location>
</feature>
<feature type="disulfide bond" evidence="8">
    <location>
        <begin position="322"/>
        <end position="355"/>
    </location>
</feature>
<evidence type="ECO:0000256" key="2">
    <source>
        <dbReference type="ARBA" id="ARBA00022670"/>
    </source>
</evidence>
<dbReference type="SUPFAM" id="SSF50630">
    <property type="entry name" value="Acid proteases"/>
    <property type="match status" value="1"/>
</dbReference>
<keyword evidence="4 9" id="KW-0378">Hydrolase</keyword>
<dbReference type="Gene3D" id="2.40.70.10">
    <property type="entry name" value="Acid Proteases"/>
    <property type="match status" value="2"/>
</dbReference>
<evidence type="ECO:0000256" key="3">
    <source>
        <dbReference type="ARBA" id="ARBA00022750"/>
    </source>
</evidence>
<evidence type="ECO:0000256" key="9">
    <source>
        <dbReference type="RuleBase" id="RU000454"/>
    </source>
</evidence>
<dbReference type="GO" id="GO:0004190">
    <property type="term" value="F:aspartic-type endopeptidase activity"/>
    <property type="evidence" value="ECO:0007669"/>
    <property type="project" value="UniProtKB-KW"/>
</dbReference>
<dbReference type="InterPro" id="IPR021109">
    <property type="entry name" value="Peptidase_aspartic_dom_sf"/>
</dbReference>
<dbReference type="InterPro" id="IPR001969">
    <property type="entry name" value="Aspartic_peptidase_AS"/>
</dbReference>
<dbReference type="PROSITE" id="PS51767">
    <property type="entry name" value="PEPTIDASE_A1"/>
    <property type="match status" value="1"/>
</dbReference>
<reference evidence="12 13" key="1">
    <citation type="journal article" date="2015" name="Genome Biol. Evol.">
        <title>Comparative Genomics of a Bacterivorous Green Alga Reveals Evolutionary Causalities and Consequences of Phago-Mixotrophic Mode of Nutrition.</title>
        <authorList>
            <person name="Burns J.A."/>
            <person name="Paasch A."/>
            <person name="Narechania A."/>
            <person name="Kim E."/>
        </authorList>
    </citation>
    <scope>NUCLEOTIDE SEQUENCE [LARGE SCALE GENOMIC DNA]</scope>
    <source>
        <strain evidence="12 13">PLY_AMNH</strain>
    </source>
</reference>
<evidence type="ECO:0000256" key="7">
    <source>
        <dbReference type="PIRSR" id="PIRSR601461-1"/>
    </source>
</evidence>
<evidence type="ECO:0000259" key="11">
    <source>
        <dbReference type="PROSITE" id="PS51767"/>
    </source>
</evidence>
<keyword evidence="13" id="KW-1185">Reference proteome</keyword>
<evidence type="ECO:0000313" key="13">
    <source>
        <dbReference type="Proteomes" id="UP001190700"/>
    </source>
</evidence>
<feature type="chain" id="PRO_5042092200" description="Peptidase A1 domain-containing protein" evidence="10">
    <location>
        <begin position="19"/>
        <end position="415"/>
    </location>
</feature>
<protein>
    <recommendedName>
        <fullName evidence="11">Peptidase A1 domain-containing protein</fullName>
    </recommendedName>
</protein>
<dbReference type="EMBL" id="LGRX02026264">
    <property type="protein sequence ID" value="KAK3251119.1"/>
    <property type="molecule type" value="Genomic_DNA"/>
</dbReference>
<dbReference type="InterPro" id="IPR033121">
    <property type="entry name" value="PEPTIDASE_A1"/>
</dbReference>
<dbReference type="FunFam" id="2.40.70.10:FF:000002">
    <property type="entry name" value="Vacuolar aspartic proteinase"/>
    <property type="match status" value="1"/>
</dbReference>
<evidence type="ECO:0000256" key="5">
    <source>
        <dbReference type="ARBA" id="ARBA00023157"/>
    </source>
</evidence>
<keyword evidence="6" id="KW-0325">Glycoprotein</keyword>
<dbReference type="FunFam" id="2.40.70.10:FF:000004">
    <property type="entry name" value="Pepsin A"/>
    <property type="match status" value="1"/>
</dbReference>
<keyword evidence="5 8" id="KW-1015">Disulfide bond</keyword>
<dbReference type="GO" id="GO:0006508">
    <property type="term" value="P:proteolysis"/>
    <property type="evidence" value="ECO:0007669"/>
    <property type="project" value="UniProtKB-KW"/>
</dbReference>
<evidence type="ECO:0000256" key="4">
    <source>
        <dbReference type="ARBA" id="ARBA00022801"/>
    </source>
</evidence>
<evidence type="ECO:0000256" key="1">
    <source>
        <dbReference type="ARBA" id="ARBA00007447"/>
    </source>
</evidence>